<dbReference type="Gene3D" id="1.10.150.240">
    <property type="entry name" value="Putative phosphatase, domain 2"/>
    <property type="match status" value="1"/>
</dbReference>
<dbReference type="eggNOG" id="COG0637">
    <property type="taxonomic scope" value="Bacteria"/>
</dbReference>
<dbReference type="InterPro" id="IPR051806">
    <property type="entry name" value="HAD-like_SPP"/>
</dbReference>
<name>B4DC76_9BACT</name>
<protein>
    <submittedName>
        <fullName evidence="1">HAD-superfamily hydrolase, subfamily IA, variant 3</fullName>
    </submittedName>
</protein>
<dbReference type="NCBIfam" id="TIGR01509">
    <property type="entry name" value="HAD-SF-IA-v3"/>
    <property type="match status" value="1"/>
</dbReference>
<dbReference type="Pfam" id="PF00702">
    <property type="entry name" value="Hydrolase"/>
    <property type="match status" value="1"/>
</dbReference>
<dbReference type="Gene3D" id="3.40.50.1000">
    <property type="entry name" value="HAD superfamily/HAD-like"/>
    <property type="match status" value="1"/>
</dbReference>
<dbReference type="PANTHER" id="PTHR43481">
    <property type="entry name" value="FRUCTOSE-1-PHOSPHATE PHOSPHATASE"/>
    <property type="match status" value="1"/>
</dbReference>
<dbReference type="AlphaFoldDB" id="B4DC76"/>
<sequence>MQSSPTFTLDLPAGEFDAYIFDCDGTLADTMPTHYKAWLAALGEHSRNFPEAMFYELGGVPTARIVEILNERHGHNLPVEETVNHKEALFLEMSHEIAAIEPVVALARQYHGQKPLAVASGGHRRIVMNTLRALGIVELFQAIVCSEDYQRGKPSPDPFLEAALRLDVAPERCLVFEDTATGIAAADAAGMKSVLVPPPKR</sequence>
<reference evidence="1 2" key="1">
    <citation type="journal article" date="2011" name="J. Bacteriol.">
        <title>Genome sequence of Chthoniobacter flavus Ellin428, an aerobic heterotrophic soil bacterium.</title>
        <authorList>
            <person name="Kant R."/>
            <person name="van Passel M.W."/>
            <person name="Palva A."/>
            <person name="Lucas S."/>
            <person name="Lapidus A."/>
            <person name="Glavina Del Rio T."/>
            <person name="Dalin E."/>
            <person name="Tice H."/>
            <person name="Bruce D."/>
            <person name="Goodwin L."/>
            <person name="Pitluck S."/>
            <person name="Larimer F.W."/>
            <person name="Land M.L."/>
            <person name="Hauser L."/>
            <person name="Sangwan P."/>
            <person name="de Vos W.M."/>
            <person name="Janssen P.H."/>
            <person name="Smidt H."/>
        </authorList>
    </citation>
    <scope>NUCLEOTIDE SEQUENCE [LARGE SCALE GENOMIC DNA]</scope>
    <source>
        <strain evidence="1 2">Ellin428</strain>
    </source>
</reference>
<dbReference type="InterPro" id="IPR036412">
    <property type="entry name" value="HAD-like_sf"/>
</dbReference>
<organism evidence="1 2">
    <name type="scientific">Chthoniobacter flavus Ellin428</name>
    <dbReference type="NCBI Taxonomy" id="497964"/>
    <lineage>
        <taxon>Bacteria</taxon>
        <taxon>Pseudomonadati</taxon>
        <taxon>Verrucomicrobiota</taxon>
        <taxon>Spartobacteria</taxon>
        <taxon>Chthoniobacterales</taxon>
        <taxon>Chthoniobacteraceae</taxon>
        <taxon>Chthoniobacter</taxon>
    </lineage>
</organism>
<comment type="caution">
    <text evidence="1">The sequence shown here is derived from an EMBL/GenBank/DDBJ whole genome shotgun (WGS) entry which is preliminary data.</text>
</comment>
<proteinExistence type="predicted"/>
<keyword evidence="1" id="KW-0378">Hydrolase</keyword>
<keyword evidence="2" id="KW-1185">Reference proteome</keyword>
<dbReference type="RefSeq" id="WP_006983834.1">
    <property type="nucleotide sequence ID" value="NZ_ABVL01000045.1"/>
</dbReference>
<dbReference type="Proteomes" id="UP000005824">
    <property type="component" value="Unassembled WGS sequence"/>
</dbReference>
<dbReference type="GO" id="GO:0050308">
    <property type="term" value="F:sugar-phosphatase activity"/>
    <property type="evidence" value="ECO:0007669"/>
    <property type="project" value="TreeGrafter"/>
</dbReference>
<evidence type="ECO:0000313" key="1">
    <source>
        <dbReference type="EMBL" id="EDY15953.1"/>
    </source>
</evidence>
<dbReference type="InterPro" id="IPR023214">
    <property type="entry name" value="HAD_sf"/>
</dbReference>
<dbReference type="SUPFAM" id="SSF56784">
    <property type="entry name" value="HAD-like"/>
    <property type="match status" value="1"/>
</dbReference>
<dbReference type="InParanoid" id="B4DC76"/>
<gene>
    <name evidence="1" type="ORF">CfE428DRAFT_6517</name>
</gene>
<dbReference type="SFLD" id="SFLDG01129">
    <property type="entry name" value="C1.5:_HAD__Beta-PGM__Phosphata"/>
    <property type="match status" value="1"/>
</dbReference>
<dbReference type="EMBL" id="ABVL01000045">
    <property type="protein sequence ID" value="EDY15953.1"/>
    <property type="molecule type" value="Genomic_DNA"/>
</dbReference>
<dbReference type="InterPro" id="IPR023198">
    <property type="entry name" value="PGP-like_dom2"/>
</dbReference>
<dbReference type="FunCoup" id="B4DC76">
    <property type="interactions" value="378"/>
</dbReference>
<accession>B4DC76</accession>
<dbReference type="PANTHER" id="PTHR43481:SF4">
    <property type="entry name" value="GLYCEROL-1-PHOSPHATE PHOSPHOHYDROLASE 1-RELATED"/>
    <property type="match status" value="1"/>
</dbReference>
<dbReference type="SFLD" id="SFLDS00003">
    <property type="entry name" value="Haloacid_Dehalogenase"/>
    <property type="match status" value="1"/>
</dbReference>
<dbReference type="STRING" id="497964.CfE428DRAFT_6517"/>
<dbReference type="InterPro" id="IPR006439">
    <property type="entry name" value="HAD-SF_hydro_IA"/>
</dbReference>
<dbReference type="CDD" id="cd07505">
    <property type="entry name" value="HAD_BPGM-like"/>
    <property type="match status" value="1"/>
</dbReference>
<evidence type="ECO:0000313" key="2">
    <source>
        <dbReference type="Proteomes" id="UP000005824"/>
    </source>
</evidence>